<dbReference type="GO" id="GO:0005886">
    <property type="term" value="C:plasma membrane"/>
    <property type="evidence" value="ECO:0007669"/>
    <property type="project" value="TreeGrafter"/>
</dbReference>
<dbReference type="Gene3D" id="3.40.50.620">
    <property type="entry name" value="HUPs"/>
    <property type="match status" value="1"/>
</dbReference>
<dbReference type="InterPro" id="IPR051599">
    <property type="entry name" value="Cell_Envelope_Assoc"/>
</dbReference>
<comment type="caution">
    <text evidence="2">The sequence shown here is derived from an EMBL/GenBank/DDBJ whole genome shotgun (WGS) entry which is preliminary data.</text>
</comment>
<dbReference type="CDD" id="cd06259">
    <property type="entry name" value="YdcF-like"/>
    <property type="match status" value="1"/>
</dbReference>
<proteinExistence type="predicted"/>
<feature type="domain" description="DUF218" evidence="1">
    <location>
        <begin position="35"/>
        <end position="155"/>
    </location>
</feature>
<dbReference type="Proteomes" id="UP000231019">
    <property type="component" value="Unassembled WGS sequence"/>
</dbReference>
<dbReference type="EMBL" id="PFFQ01000065">
    <property type="protein sequence ID" value="PIW14065.1"/>
    <property type="molecule type" value="Genomic_DNA"/>
</dbReference>
<organism evidence="2 3">
    <name type="scientific">bacterium (Candidatus Blackallbacteria) CG17_big_fil_post_rev_8_21_14_2_50_48_46</name>
    <dbReference type="NCBI Taxonomy" id="2014261"/>
    <lineage>
        <taxon>Bacteria</taxon>
        <taxon>Candidatus Blackallbacteria</taxon>
    </lineage>
</organism>
<gene>
    <name evidence="2" type="ORF">COW36_23300</name>
</gene>
<evidence type="ECO:0000313" key="2">
    <source>
        <dbReference type="EMBL" id="PIW14065.1"/>
    </source>
</evidence>
<evidence type="ECO:0000259" key="1">
    <source>
        <dbReference type="Pfam" id="PF02698"/>
    </source>
</evidence>
<dbReference type="PANTHER" id="PTHR30336">
    <property type="entry name" value="INNER MEMBRANE PROTEIN, PROBABLE PERMEASE"/>
    <property type="match status" value="1"/>
</dbReference>
<accession>A0A2M7FXP7</accession>
<protein>
    <submittedName>
        <fullName evidence="2">YdcF family protein</fullName>
    </submittedName>
</protein>
<name>A0A2M7FXP7_9BACT</name>
<evidence type="ECO:0000313" key="3">
    <source>
        <dbReference type="Proteomes" id="UP000231019"/>
    </source>
</evidence>
<dbReference type="InterPro" id="IPR014729">
    <property type="entry name" value="Rossmann-like_a/b/a_fold"/>
</dbReference>
<dbReference type="PANTHER" id="PTHR30336:SF20">
    <property type="entry name" value="DUF218 DOMAIN-CONTAINING PROTEIN"/>
    <property type="match status" value="1"/>
</dbReference>
<reference evidence="2 3" key="1">
    <citation type="submission" date="2017-09" db="EMBL/GenBank/DDBJ databases">
        <title>Depth-based differentiation of microbial function through sediment-hosted aquifers and enrichment of novel symbionts in the deep terrestrial subsurface.</title>
        <authorList>
            <person name="Probst A.J."/>
            <person name="Ladd B."/>
            <person name="Jarett J.K."/>
            <person name="Geller-Mcgrath D.E."/>
            <person name="Sieber C.M."/>
            <person name="Emerson J.B."/>
            <person name="Anantharaman K."/>
            <person name="Thomas B.C."/>
            <person name="Malmstrom R."/>
            <person name="Stieglmeier M."/>
            <person name="Klingl A."/>
            <person name="Woyke T."/>
            <person name="Ryan C.M."/>
            <person name="Banfield J.F."/>
        </authorList>
    </citation>
    <scope>NUCLEOTIDE SEQUENCE [LARGE SCALE GENOMIC DNA]</scope>
    <source>
        <strain evidence="2">CG17_big_fil_post_rev_8_21_14_2_50_48_46</strain>
    </source>
</reference>
<dbReference type="InterPro" id="IPR003848">
    <property type="entry name" value="DUF218"/>
</dbReference>
<dbReference type="AlphaFoldDB" id="A0A2M7FXP7"/>
<sequence length="200" mass="22327">MIGLVCLGVLLLGGLVQTGWILWVGLHDSKDRANVALVMGSQVLPNGQVSPRLKARLDRALELYQKKQVAFILVSGGLGKEGHEEGVVMGRYLVRKGVPREDLLVDTEGYDTFQTAKNTFQMLEQQHLRSVIVVSSYFHILRTQLALAKCGVSPVWGTYARIFEWRDLYWSLPREILGYYGYLLRPCPTGPALMAPAPLD</sequence>
<dbReference type="Pfam" id="PF02698">
    <property type="entry name" value="DUF218"/>
    <property type="match status" value="1"/>
</dbReference>